<dbReference type="GO" id="GO:0009451">
    <property type="term" value="P:RNA modification"/>
    <property type="evidence" value="ECO:0007669"/>
    <property type="project" value="InterPro"/>
</dbReference>
<dbReference type="PANTHER" id="PTHR47926:SF477">
    <property type="entry name" value="PENTATRICOPEPTIDE REPEAT-CONTAINING PROTEIN"/>
    <property type="match status" value="1"/>
</dbReference>
<comment type="caution">
    <text evidence="3">The sequence shown here is derived from an EMBL/GenBank/DDBJ whole genome shotgun (WGS) entry which is preliminary data.</text>
</comment>
<dbReference type="EMBL" id="VEPZ02001441">
    <property type="protein sequence ID" value="KAE8672709.1"/>
    <property type="molecule type" value="Genomic_DNA"/>
</dbReference>
<dbReference type="PROSITE" id="PS51375">
    <property type="entry name" value="PPR"/>
    <property type="match status" value="1"/>
</dbReference>
<feature type="repeat" description="PPR" evidence="2">
    <location>
        <begin position="145"/>
        <end position="179"/>
    </location>
</feature>
<organism evidence="3 4">
    <name type="scientific">Hibiscus syriacus</name>
    <name type="common">Rose of Sharon</name>
    <dbReference type="NCBI Taxonomy" id="106335"/>
    <lineage>
        <taxon>Eukaryota</taxon>
        <taxon>Viridiplantae</taxon>
        <taxon>Streptophyta</taxon>
        <taxon>Embryophyta</taxon>
        <taxon>Tracheophyta</taxon>
        <taxon>Spermatophyta</taxon>
        <taxon>Magnoliopsida</taxon>
        <taxon>eudicotyledons</taxon>
        <taxon>Gunneridae</taxon>
        <taxon>Pentapetalae</taxon>
        <taxon>rosids</taxon>
        <taxon>malvids</taxon>
        <taxon>Malvales</taxon>
        <taxon>Malvaceae</taxon>
        <taxon>Malvoideae</taxon>
        <taxon>Hibiscus</taxon>
    </lineage>
</organism>
<dbReference type="AlphaFoldDB" id="A0A6A2YC76"/>
<dbReference type="Proteomes" id="UP000436088">
    <property type="component" value="Unassembled WGS sequence"/>
</dbReference>
<sequence>MLLQHTLEQTRQIHALVVVMTQFDDSKFSHSAQFNPLMTSYTKNNQPHCALDIHAYLRIMDNEVDYFMVSAVLKACNLMDAEMGKVIHAYATRNLEKMGVHLATAFIHMYAKSENLAYSCTVDMYGKRWEIKNAEAVLDSVKNKDVMIWSAMIVAYSQPHCLDQAFDVFVKTRNKGVRPNQVTMATMLSLCAETGAMIWRNGFILS</sequence>
<evidence type="ECO:0000256" key="1">
    <source>
        <dbReference type="ARBA" id="ARBA00022737"/>
    </source>
</evidence>
<dbReference type="PANTHER" id="PTHR47926">
    <property type="entry name" value="PENTATRICOPEPTIDE REPEAT-CONTAINING PROTEIN"/>
    <property type="match status" value="1"/>
</dbReference>
<gene>
    <name evidence="3" type="ORF">F3Y22_tig00111834pilonHSYRG00001</name>
</gene>
<proteinExistence type="predicted"/>
<keyword evidence="1" id="KW-0677">Repeat</keyword>
<dbReference type="GO" id="GO:0003723">
    <property type="term" value="F:RNA binding"/>
    <property type="evidence" value="ECO:0007669"/>
    <property type="project" value="InterPro"/>
</dbReference>
<evidence type="ECO:0000313" key="4">
    <source>
        <dbReference type="Proteomes" id="UP000436088"/>
    </source>
</evidence>
<dbReference type="Gene3D" id="1.25.40.10">
    <property type="entry name" value="Tetratricopeptide repeat domain"/>
    <property type="match status" value="1"/>
</dbReference>
<accession>A0A6A2YC76</accession>
<name>A0A6A2YC76_HIBSY</name>
<dbReference type="InterPro" id="IPR011990">
    <property type="entry name" value="TPR-like_helical_dom_sf"/>
</dbReference>
<evidence type="ECO:0008006" key="5">
    <source>
        <dbReference type="Google" id="ProtNLM"/>
    </source>
</evidence>
<evidence type="ECO:0000313" key="3">
    <source>
        <dbReference type="EMBL" id="KAE8672709.1"/>
    </source>
</evidence>
<dbReference type="InterPro" id="IPR046960">
    <property type="entry name" value="PPR_At4g14850-like_plant"/>
</dbReference>
<protein>
    <recommendedName>
        <fullName evidence="5">Pentatricopeptide repeat-containing protein</fullName>
    </recommendedName>
</protein>
<keyword evidence="4" id="KW-1185">Reference proteome</keyword>
<reference evidence="3" key="1">
    <citation type="submission" date="2019-09" db="EMBL/GenBank/DDBJ databases">
        <title>Draft genome information of white flower Hibiscus syriacus.</title>
        <authorList>
            <person name="Kim Y.-M."/>
        </authorList>
    </citation>
    <scope>NUCLEOTIDE SEQUENCE [LARGE SCALE GENOMIC DNA]</scope>
    <source>
        <strain evidence="3">YM2019G1</strain>
    </source>
</reference>
<dbReference type="InterPro" id="IPR002885">
    <property type="entry name" value="PPR_rpt"/>
</dbReference>
<evidence type="ECO:0000256" key="2">
    <source>
        <dbReference type="PROSITE-ProRule" id="PRU00708"/>
    </source>
</evidence>